<dbReference type="Gene3D" id="1.20.1110.10">
    <property type="entry name" value="Calcium-transporting ATPase, transmembrane domain"/>
    <property type="match status" value="1"/>
</dbReference>
<evidence type="ECO:0000256" key="8">
    <source>
        <dbReference type="SAM" id="Phobius"/>
    </source>
</evidence>
<dbReference type="Proteomes" id="UP000060016">
    <property type="component" value="Chromosome"/>
</dbReference>
<dbReference type="PATRIC" id="fig|156976.3.peg.1741"/>
<feature type="transmembrane region" description="Helical" evidence="8">
    <location>
        <begin position="793"/>
        <end position="812"/>
    </location>
</feature>
<dbReference type="GO" id="GO:0043682">
    <property type="term" value="F:P-type divalent copper transporter activity"/>
    <property type="evidence" value="ECO:0007669"/>
    <property type="project" value="TreeGrafter"/>
</dbReference>
<comment type="subcellular location">
    <subcellularLocation>
        <location evidence="1">Membrane</location>
        <topology evidence="1">Multi-pass membrane protein</topology>
    </subcellularLocation>
</comment>
<dbReference type="GO" id="GO:0000166">
    <property type="term" value="F:nucleotide binding"/>
    <property type="evidence" value="ECO:0007669"/>
    <property type="project" value="InterPro"/>
</dbReference>
<keyword evidence="6 8" id="KW-0472">Membrane</keyword>
<name>A0A0K1RET7_9CORY</name>
<dbReference type="PANTHER" id="PTHR43520:SF8">
    <property type="entry name" value="P-TYPE CU(+) TRANSPORTER"/>
    <property type="match status" value="1"/>
</dbReference>
<feature type="transmembrane region" description="Helical" evidence="8">
    <location>
        <begin position="199"/>
        <end position="218"/>
    </location>
</feature>
<evidence type="ECO:0000256" key="7">
    <source>
        <dbReference type="SAM" id="MobiDB-lite"/>
    </source>
</evidence>
<evidence type="ECO:0000259" key="9">
    <source>
        <dbReference type="Pfam" id="PF00122"/>
    </source>
</evidence>
<dbReference type="STRING" id="156976.AK829_08690"/>
<dbReference type="Pfam" id="PF00702">
    <property type="entry name" value="Hydrolase"/>
    <property type="match status" value="1"/>
</dbReference>
<keyword evidence="2 8" id="KW-0812">Transmembrane</keyword>
<dbReference type="InterPro" id="IPR023299">
    <property type="entry name" value="ATPase_P-typ_cyto_dom_N"/>
</dbReference>
<gene>
    <name evidence="10" type="ORF">AK829_08690</name>
</gene>
<feature type="transmembrane region" description="Helical" evidence="8">
    <location>
        <begin position="230"/>
        <end position="254"/>
    </location>
</feature>
<evidence type="ECO:0000256" key="6">
    <source>
        <dbReference type="ARBA" id="ARBA00023136"/>
    </source>
</evidence>
<dbReference type="InterPro" id="IPR059000">
    <property type="entry name" value="ATPase_P-type_domA"/>
</dbReference>
<proteinExistence type="predicted"/>
<organism evidence="10 11">
    <name type="scientific">Corynebacterium riegelii</name>
    <dbReference type="NCBI Taxonomy" id="156976"/>
    <lineage>
        <taxon>Bacteria</taxon>
        <taxon>Bacillati</taxon>
        <taxon>Actinomycetota</taxon>
        <taxon>Actinomycetes</taxon>
        <taxon>Mycobacteriales</taxon>
        <taxon>Corynebacteriaceae</taxon>
        <taxon>Corynebacterium</taxon>
    </lineage>
</organism>
<dbReference type="InterPro" id="IPR023298">
    <property type="entry name" value="ATPase_P-typ_TM_dom_sf"/>
</dbReference>
<feature type="region of interest" description="Disordered" evidence="7">
    <location>
        <begin position="1"/>
        <end position="28"/>
    </location>
</feature>
<keyword evidence="11" id="KW-1185">Reference proteome</keyword>
<dbReference type="GO" id="GO:0005507">
    <property type="term" value="F:copper ion binding"/>
    <property type="evidence" value="ECO:0007669"/>
    <property type="project" value="TreeGrafter"/>
</dbReference>
<feature type="transmembrane region" description="Helical" evidence="8">
    <location>
        <begin position="460"/>
        <end position="485"/>
    </location>
</feature>
<evidence type="ECO:0000256" key="2">
    <source>
        <dbReference type="ARBA" id="ARBA00022692"/>
    </source>
</evidence>
<dbReference type="Gene3D" id="2.70.150.10">
    <property type="entry name" value="Calcium-transporting ATPase, cytoplasmic transduction domain A"/>
    <property type="match status" value="1"/>
</dbReference>
<dbReference type="InterPro" id="IPR036412">
    <property type="entry name" value="HAD-like_sf"/>
</dbReference>
<feature type="transmembrane region" description="Helical" evidence="8">
    <location>
        <begin position="435"/>
        <end position="454"/>
    </location>
</feature>
<keyword evidence="4" id="KW-1278">Translocase</keyword>
<dbReference type="SUPFAM" id="SSF81653">
    <property type="entry name" value="Calcium ATPase, transduction domain A"/>
    <property type="match status" value="1"/>
</dbReference>
<feature type="transmembrane region" description="Helical" evidence="8">
    <location>
        <begin position="279"/>
        <end position="298"/>
    </location>
</feature>
<reference evidence="10 11" key="1">
    <citation type="submission" date="2015-08" db="EMBL/GenBank/DDBJ databases">
        <authorList>
            <person name="Babu N.S."/>
            <person name="Beckwith C.J."/>
            <person name="Beseler K.G."/>
            <person name="Brison A."/>
            <person name="Carone J.V."/>
            <person name="Caskin T.P."/>
            <person name="Diamond M."/>
            <person name="Durham M.E."/>
            <person name="Foxe J.M."/>
            <person name="Go M."/>
            <person name="Henderson B.A."/>
            <person name="Jones I.B."/>
            <person name="McGettigan J.A."/>
            <person name="Micheletti S.J."/>
            <person name="Nasrallah M.E."/>
            <person name="Ortiz D."/>
            <person name="Piller C.R."/>
            <person name="Privatt S.R."/>
            <person name="Schneider S.L."/>
            <person name="Sharp S."/>
            <person name="Smith T.C."/>
            <person name="Stanton J.D."/>
            <person name="Ullery H.E."/>
            <person name="Wilson R.J."/>
            <person name="Serrano M.G."/>
            <person name="Buck G."/>
            <person name="Lee V."/>
            <person name="Wang Y."/>
            <person name="Carvalho R."/>
            <person name="Voegtly L."/>
            <person name="Shi R."/>
            <person name="Duckworth R."/>
            <person name="Johnson A."/>
            <person name="Loviza R."/>
            <person name="Walstead R."/>
            <person name="Shah Z."/>
            <person name="Kiflezghi M."/>
            <person name="Wade K."/>
            <person name="Ball S.L."/>
            <person name="Bradley K.W."/>
            <person name="Asai D.J."/>
            <person name="Bowman C.A."/>
            <person name="Russell D.A."/>
            <person name="Pope W.H."/>
            <person name="Jacobs-Sera D."/>
            <person name="Hendrix R.W."/>
            <person name="Hatfull G.F."/>
        </authorList>
    </citation>
    <scope>NUCLEOTIDE SEQUENCE [LARGE SCALE GENOMIC DNA]</scope>
    <source>
        <strain evidence="10 11">PUDD_83A45</strain>
    </source>
</reference>
<dbReference type="EMBL" id="CP012342">
    <property type="protein sequence ID" value="AKV59950.1"/>
    <property type="molecule type" value="Genomic_DNA"/>
</dbReference>
<dbReference type="InterPro" id="IPR008250">
    <property type="entry name" value="ATPase_P-typ_transduc_dom_A_sf"/>
</dbReference>
<dbReference type="SUPFAM" id="SSF56784">
    <property type="entry name" value="HAD-like"/>
    <property type="match status" value="1"/>
</dbReference>
<evidence type="ECO:0000256" key="3">
    <source>
        <dbReference type="ARBA" id="ARBA00022723"/>
    </source>
</evidence>
<accession>A0A0K1RET7</accession>
<dbReference type="Gene3D" id="3.40.50.1000">
    <property type="entry name" value="HAD superfamily/HAD-like"/>
    <property type="match status" value="2"/>
</dbReference>
<dbReference type="InterPro" id="IPR023214">
    <property type="entry name" value="HAD_sf"/>
</dbReference>
<dbReference type="GO" id="GO:0055070">
    <property type="term" value="P:copper ion homeostasis"/>
    <property type="evidence" value="ECO:0007669"/>
    <property type="project" value="TreeGrafter"/>
</dbReference>
<feature type="transmembrane region" description="Helical" evidence="8">
    <location>
        <begin position="175"/>
        <end position="193"/>
    </location>
</feature>
<keyword evidence="5 8" id="KW-1133">Transmembrane helix</keyword>
<dbReference type="Gene3D" id="3.40.1110.10">
    <property type="entry name" value="Calcium-transporting ATPase, cytoplasmic domain N"/>
    <property type="match status" value="1"/>
</dbReference>
<dbReference type="Pfam" id="PF00122">
    <property type="entry name" value="E1-E2_ATPase"/>
    <property type="match status" value="1"/>
</dbReference>
<keyword evidence="3" id="KW-0479">Metal-binding</keyword>
<evidence type="ECO:0000256" key="4">
    <source>
        <dbReference type="ARBA" id="ARBA00022967"/>
    </source>
</evidence>
<dbReference type="AlphaFoldDB" id="A0A0K1RET7"/>
<evidence type="ECO:0000256" key="1">
    <source>
        <dbReference type="ARBA" id="ARBA00004141"/>
    </source>
</evidence>
<evidence type="ECO:0000313" key="11">
    <source>
        <dbReference type="Proteomes" id="UP000060016"/>
    </source>
</evidence>
<evidence type="ECO:0000256" key="5">
    <source>
        <dbReference type="ARBA" id="ARBA00022989"/>
    </source>
</evidence>
<protein>
    <submittedName>
        <fullName evidence="10">Metal ABC transporter ATPase</fullName>
    </submittedName>
</protein>
<dbReference type="SUPFAM" id="SSF81660">
    <property type="entry name" value="Metal cation-transporting ATPase, ATP-binding domain N"/>
    <property type="match status" value="1"/>
</dbReference>
<dbReference type="PANTHER" id="PTHR43520">
    <property type="entry name" value="ATP7, ISOFORM B"/>
    <property type="match status" value="1"/>
</dbReference>
<evidence type="ECO:0000313" key="10">
    <source>
        <dbReference type="EMBL" id="AKV59950.1"/>
    </source>
</evidence>
<feature type="domain" description="P-type ATPase A" evidence="9">
    <location>
        <begin position="321"/>
        <end position="410"/>
    </location>
</feature>
<sequence>MELARDAARLAGVETSGQSMRIDGGDDDHQRRNISYAFELVGVKDAPQLADIEVALEEIPGVTTRMVYPTSMAWITAPSDVHPEQLENIIRAFGVDPVMTDTTLQRQALLKDAVEPRSPRKSTRGMSVRIRRRRRDAQASLSAARDAGFVRRARTRSSSNDVLFTARDLVTPARLITAVVLSLPVIVLSYSPAVQFPGWQWLCLALTTPVAFWCALPFHRAMAGGVRRGLSALDGASSVAVLAAYLWSVVALLFTPAGEIGWVSATGWTPTRRGDAMDLFLDVACGVTALLLVGRFYAKRAGASLVDQMAQFTPPSDTEYKVIRRGHGDEEVLPLSEINRGDDVEVRAGQTIPVDGEVVGGSAHLDHVLVGVDAEPNVKVGDEVAAGTVVDRGKIKVRARRTGHATKWAWVSRWVEEASRRENAATMVSTRSAGMMIPAAYALAVIDFGLWWLIDGNINAAFSTALAILAVVAPVALAISPALAIRHGVEAAARHAILVRDGATLRKCEEVDTVVFNRVGTLVEPEMTVETVTAAEGEDTEVVLLVAAALLVESNHPSSRAIVAAAREAKGHGAPWRVDLEESTIHQDGTTTGRVTLRPVVDGRVADDDEATHLDAELWRPTNLSRLKGRLALAAVSGGAPIVVRWKNRDRGVITLHDPEKQDAADAVDRLEAMGTSTVMLTRDTYAVGRRFANMLGISSVLAGVTAHDKAGAVRQLHSRGANVAMVGSLSVLDVIEVGDLGVLYAEEDFFESNMKKNTELEIDALVMRDDVMAVPQLLEHGRRVSRIIDSNMAFALIYNAVAVALAMSGLLPPMGATLVMLGSSLIIGQRSSRAGRFPS</sequence>
<dbReference type="KEGG" id="crie:AK829_08690"/>
<dbReference type="GO" id="GO:0016020">
    <property type="term" value="C:membrane"/>
    <property type="evidence" value="ECO:0007669"/>
    <property type="project" value="UniProtKB-SubCell"/>
</dbReference>
<dbReference type="SUPFAM" id="SSF81665">
    <property type="entry name" value="Calcium ATPase, transmembrane domain M"/>
    <property type="match status" value="1"/>
</dbReference>